<dbReference type="EMBL" id="FQ790246">
    <property type="protein sequence ID" value="CCD42427.1"/>
    <property type="molecule type" value="Genomic_DNA"/>
</dbReference>
<dbReference type="AlphaFoldDB" id="G2XNH1"/>
<protein>
    <submittedName>
        <fullName evidence="1">Uncharacterized protein</fullName>
    </submittedName>
</protein>
<gene>
    <name evidence="1" type="ORF">BofuT4_uP075100.1</name>
</gene>
<organism evidence="1 2">
    <name type="scientific">Botryotinia fuckeliana (strain T4)</name>
    <name type="common">Noble rot fungus</name>
    <name type="synonym">Botrytis cinerea</name>
    <dbReference type="NCBI Taxonomy" id="999810"/>
    <lineage>
        <taxon>Eukaryota</taxon>
        <taxon>Fungi</taxon>
        <taxon>Dikarya</taxon>
        <taxon>Ascomycota</taxon>
        <taxon>Pezizomycotina</taxon>
        <taxon>Leotiomycetes</taxon>
        <taxon>Helotiales</taxon>
        <taxon>Sclerotiniaceae</taxon>
        <taxon>Botrytis</taxon>
    </lineage>
</organism>
<evidence type="ECO:0000313" key="1">
    <source>
        <dbReference type="EMBL" id="CCD42427.1"/>
    </source>
</evidence>
<name>G2XNH1_BOTF4</name>
<dbReference type="HOGENOM" id="CLU_2867375_0_0_1"/>
<sequence length="64" mass="7627">MAGEMHYSRDMILDCDWIFAEWKVESFGSLFSRALILIWKVYNGVDSSLFVKRHRDEEASHVFR</sequence>
<reference evidence="2" key="1">
    <citation type="journal article" date="2011" name="PLoS Genet.">
        <title>Genomic analysis of the necrotrophic fungal pathogens Sclerotinia sclerotiorum and Botrytis cinerea.</title>
        <authorList>
            <person name="Amselem J."/>
            <person name="Cuomo C.A."/>
            <person name="van Kan J.A."/>
            <person name="Viaud M."/>
            <person name="Benito E.P."/>
            <person name="Couloux A."/>
            <person name="Coutinho P.M."/>
            <person name="de Vries R.P."/>
            <person name="Dyer P.S."/>
            <person name="Fillinger S."/>
            <person name="Fournier E."/>
            <person name="Gout L."/>
            <person name="Hahn M."/>
            <person name="Kohn L."/>
            <person name="Lapalu N."/>
            <person name="Plummer K.M."/>
            <person name="Pradier J.M."/>
            <person name="Quevillon E."/>
            <person name="Sharon A."/>
            <person name="Simon A."/>
            <person name="ten Have A."/>
            <person name="Tudzynski B."/>
            <person name="Tudzynski P."/>
            <person name="Wincker P."/>
            <person name="Andrew M."/>
            <person name="Anthouard V."/>
            <person name="Beever R.E."/>
            <person name="Beffa R."/>
            <person name="Benoit I."/>
            <person name="Bouzid O."/>
            <person name="Brault B."/>
            <person name="Chen Z."/>
            <person name="Choquer M."/>
            <person name="Collemare J."/>
            <person name="Cotton P."/>
            <person name="Danchin E.G."/>
            <person name="Da Silva C."/>
            <person name="Gautier A."/>
            <person name="Giraud C."/>
            <person name="Giraud T."/>
            <person name="Gonzalez C."/>
            <person name="Grossetete S."/>
            <person name="Guldener U."/>
            <person name="Henrissat B."/>
            <person name="Howlett B.J."/>
            <person name="Kodira C."/>
            <person name="Kretschmer M."/>
            <person name="Lappartient A."/>
            <person name="Leroch M."/>
            <person name="Levis C."/>
            <person name="Mauceli E."/>
            <person name="Neuveglise C."/>
            <person name="Oeser B."/>
            <person name="Pearson M."/>
            <person name="Poulain J."/>
            <person name="Poussereau N."/>
            <person name="Quesneville H."/>
            <person name="Rascle C."/>
            <person name="Schumacher J."/>
            <person name="Segurens B."/>
            <person name="Sexton A."/>
            <person name="Silva E."/>
            <person name="Sirven C."/>
            <person name="Soanes D.M."/>
            <person name="Talbot N.J."/>
            <person name="Templeton M."/>
            <person name="Yandava C."/>
            <person name="Yarden O."/>
            <person name="Zeng Q."/>
            <person name="Rollins J.A."/>
            <person name="Lebrun M.H."/>
            <person name="Dickman M."/>
        </authorList>
    </citation>
    <scope>NUCLEOTIDE SEQUENCE [LARGE SCALE GENOMIC DNA]</scope>
    <source>
        <strain evidence="2">T4</strain>
    </source>
</reference>
<evidence type="ECO:0000313" key="2">
    <source>
        <dbReference type="Proteomes" id="UP000008177"/>
    </source>
</evidence>
<dbReference type="InParanoid" id="G2XNH1"/>
<proteinExistence type="predicted"/>
<accession>G2XNH1</accession>
<dbReference type="Proteomes" id="UP000008177">
    <property type="component" value="Unplaced contigs"/>
</dbReference>